<evidence type="ECO:0000256" key="3">
    <source>
        <dbReference type="ARBA" id="ARBA00023125"/>
    </source>
</evidence>
<evidence type="ECO:0000259" key="4">
    <source>
        <dbReference type="Pfam" id="PF01420"/>
    </source>
</evidence>
<dbReference type="InterPro" id="IPR052021">
    <property type="entry name" value="Type-I_RS_S_subunit"/>
</dbReference>
<name>A0A7T5R368_9BACT</name>
<evidence type="ECO:0000256" key="2">
    <source>
        <dbReference type="ARBA" id="ARBA00022747"/>
    </source>
</evidence>
<keyword evidence="2" id="KW-0680">Restriction system</keyword>
<dbReference type="SUPFAM" id="SSF116734">
    <property type="entry name" value="DNA methylase specificity domain"/>
    <property type="match status" value="2"/>
</dbReference>
<proteinExistence type="inferred from homology"/>
<dbReference type="GO" id="GO:0003677">
    <property type="term" value="F:DNA binding"/>
    <property type="evidence" value="ECO:0007669"/>
    <property type="project" value="UniProtKB-KW"/>
</dbReference>
<gene>
    <name evidence="5" type="ORF">HYS17_02745</name>
</gene>
<dbReference type="Proteomes" id="UP000595362">
    <property type="component" value="Chromosome"/>
</dbReference>
<reference evidence="5 6" key="1">
    <citation type="submission" date="2020-07" db="EMBL/GenBank/DDBJ databases">
        <title>Huge and variable diversity of episymbiotic CPR bacteria and DPANN archaea in groundwater ecosystems.</title>
        <authorList>
            <person name="He C.Y."/>
            <person name="Keren R."/>
            <person name="Whittaker M."/>
            <person name="Farag I.F."/>
            <person name="Doudna J."/>
            <person name="Cate J.H.D."/>
            <person name="Banfield J.F."/>
        </authorList>
    </citation>
    <scope>NUCLEOTIDE SEQUENCE [LARGE SCALE GENOMIC DNA]</scope>
    <source>
        <strain evidence="5">NC_groundwater_70_Ag_B-0.1um_54_66</strain>
    </source>
</reference>
<organism evidence="5 6">
    <name type="scientific">Micavibrio aeruginosavorus</name>
    <dbReference type="NCBI Taxonomy" id="349221"/>
    <lineage>
        <taxon>Bacteria</taxon>
        <taxon>Pseudomonadati</taxon>
        <taxon>Bdellovibrionota</taxon>
        <taxon>Bdellovibrionia</taxon>
        <taxon>Bdellovibrionales</taxon>
        <taxon>Pseudobdellovibrionaceae</taxon>
        <taxon>Micavibrio</taxon>
    </lineage>
</organism>
<accession>A0A7T5R368</accession>
<comment type="similarity">
    <text evidence="1">Belongs to the type-I restriction system S methylase family.</text>
</comment>
<dbReference type="Gene3D" id="1.10.287.1120">
    <property type="entry name" value="Bipartite methylase S protein"/>
    <property type="match status" value="1"/>
</dbReference>
<protein>
    <submittedName>
        <fullName evidence="5">Restriction endonuclease subunit S</fullName>
    </submittedName>
</protein>
<keyword evidence="3" id="KW-0238">DNA-binding</keyword>
<dbReference type="AlphaFoldDB" id="A0A7T5R368"/>
<dbReference type="CDD" id="cd17294">
    <property type="entry name" value="RMtype1_S_MmaC7ORF19P_TRD1-CR1_like"/>
    <property type="match status" value="1"/>
</dbReference>
<evidence type="ECO:0000313" key="5">
    <source>
        <dbReference type="EMBL" id="QQG36710.1"/>
    </source>
</evidence>
<keyword evidence="5" id="KW-0378">Hydrolase</keyword>
<feature type="domain" description="Type I restriction modification DNA specificity" evidence="4">
    <location>
        <begin position="10"/>
        <end position="185"/>
    </location>
</feature>
<evidence type="ECO:0000256" key="1">
    <source>
        <dbReference type="ARBA" id="ARBA00010923"/>
    </source>
</evidence>
<dbReference type="EMBL" id="CP066681">
    <property type="protein sequence ID" value="QQG36710.1"/>
    <property type="molecule type" value="Genomic_DNA"/>
</dbReference>
<keyword evidence="5" id="KW-0540">Nuclease</keyword>
<dbReference type="Gene3D" id="3.90.220.20">
    <property type="entry name" value="DNA methylase specificity domains"/>
    <property type="match status" value="2"/>
</dbReference>
<dbReference type="PANTHER" id="PTHR30408:SF13">
    <property type="entry name" value="TYPE I RESTRICTION ENZYME HINDI SPECIFICITY SUBUNIT"/>
    <property type="match status" value="1"/>
</dbReference>
<sequence>MGAKMSERKICYLEDVCESIYSGGTPDTRNPTFWGGGVPWLSSGETRNKFVTKTDKTITRAGVENSSTRLANIGSTVIASAGQGHTRGQTSYLEMDTYINQSVVCLKPDPRKVDALWLFYNLSNRYDEMRQMSDSHSSRGSLTTALLKKMKVSLPPKQLQESASGALYAIDKKIELNQRMNETLEAMARALFKGWFVDFDPVRAKAEGRKPEGMDAATSALFPAAFNDEGLPEGWERGTFGSIAESAGTTVQPSQTSPDTPYIGLEHMPRRCIALSEWEGAGKVTSNKFAFLRGDFLFGKLRPYFHKVGIAAIDGISSTDILIVRPKREEFYAFVLSVISSTEFVGYTDKSSQGTKMPRTNWKDMARYELVLPDKTVALAYNNAVKPMLEKIIANVHENRTLSMLRDALLPKLISGELRIDDAKGKRGK</sequence>
<evidence type="ECO:0000313" key="6">
    <source>
        <dbReference type="Proteomes" id="UP000595362"/>
    </source>
</evidence>
<dbReference type="Pfam" id="PF01420">
    <property type="entry name" value="Methylase_S"/>
    <property type="match status" value="1"/>
</dbReference>
<dbReference type="InterPro" id="IPR000055">
    <property type="entry name" value="Restrct_endonuc_typeI_TRD"/>
</dbReference>
<dbReference type="PANTHER" id="PTHR30408">
    <property type="entry name" value="TYPE-1 RESTRICTION ENZYME ECOKI SPECIFICITY PROTEIN"/>
    <property type="match status" value="1"/>
</dbReference>
<dbReference type="GO" id="GO:0009307">
    <property type="term" value="P:DNA restriction-modification system"/>
    <property type="evidence" value="ECO:0007669"/>
    <property type="project" value="UniProtKB-KW"/>
</dbReference>
<dbReference type="InterPro" id="IPR044946">
    <property type="entry name" value="Restrct_endonuc_typeI_TRD_sf"/>
</dbReference>
<keyword evidence="5" id="KW-0255">Endonuclease</keyword>
<dbReference type="GO" id="GO:0004519">
    <property type="term" value="F:endonuclease activity"/>
    <property type="evidence" value="ECO:0007669"/>
    <property type="project" value="UniProtKB-KW"/>
</dbReference>